<protein>
    <submittedName>
        <fullName evidence="1">Uncharacterized protein</fullName>
    </submittedName>
</protein>
<comment type="caution">
    <text evidence="1">The sequence shown here is derived from an EMBL/GenBank/DDBJ whole genome shotgun (WGS) entry which is preliminary data.</text>
</comment>
<dbReference type="RefSeq" id="WP_386063558.1">
    <property type="nucleotide sequence ID" value="NZ_JBHTKL010000006.1"/>
</dbReference>
<dbReference type="EMBL" id="JBHTKL010000006">
    <property type="protein sequence ID" value="MFD1020960.1"/>
    <property type="molecule type" value="Genomic_DNA"/>
</dbReference>
<reference evidence="2" key="1">
    <citation type="journal article" date="2019" name="Int. J. Syst. Evol. Microbiol.">
        <title>The Global Catalogue of Microorganisms (GCM) 10K type strain sequencing project: providing services to taxonomists for standard genome sequencing and annotation.</title>
        <authorList>
            <consortium name="The Broad Institute Genomics Platform"/>
            <consortium name="The Broad Institute Genome Sequencing Center for Infectious Disease"/>
            <person name="Wu L."/>
            <person name="Ma J."/>
        </authorList>
    </citation>
    <scope>NUCLEOTIDE SEQUENCE [LARGE SCALE GENOMIC DNA]</scope>
    <source>
        <strain evidence="2">CCUG 56607</strain>
    </source>
</reference>
<keyword evidence="2" id="KW-1185">Reference proteome</keyword>
<proteinExistence type="predicted"/>
<gene>
    <name evidence="1" type="ORF">ACFQ2J_17355</name>
</gene>
<accession>A0ABW3L4N0</accession>
<evidence type="ECO:0000313" key="2">
    <source>
        <dbReference type="Proteomes" id="UP001596990"/>
    </source>
</evidence>
<dbReference type="Proteomes" id="UP001596990">
    <property type="component" value="Unassembled WGS sequence"/>
</dbReference>
<organism evidence="1 2">
    <name type="scientific">Thalassobacillus hwangdonensis</name>
    <dbReference type="NCBI Taxonomy" id="546108"/>
    <lineage>
        <taxon>Bacteria</taxon>
        <taxon>Bacillati</taxon>
        <taxon>Bacillota</taxon>
        <taxon>Bacilli</taxon>
        <taxon>Bacillales</taxon>
        <taxon>Bacillaceae</taxon>
        <taxon>Thalassobacillus</taxon>
    </lineage>
</organism>
<evidence type="ECO:0000313" key="1">
    <source>
        <dbReference type="EMBL" id="MFD1020960.1"/>
    </source>
</evidence>
<sequence length="100" mass="11668">MKTCENCSRGLSDRNKVTFDDFGALNEVKHYCKSCYIKRLVNNFSELQDGNCENCGGKLVVDLDDLDIDLMEERIIWFRCENYFKDDSDHEDIGLYVIQP</sequence>
<name>A0ABW3L4N0_9BACI</name>